<dbReference type="PANTHER" id="PTHR22604">
    <property type="entry name" value="OXIDOREDUCTASES"/>
    <property type="match status" value="1"/>
</dbReference>
<organism evidence="5 6">
    <name type="scientific">Chelatococcus sambhunathii</name>
    <dbReference type="NCBI Taxonomy" id="363953"/>
    <lineage>
        <taxon>Bacteria</taxon>
        <taxon>Pseudomonadati</taxon>
        <taxon>Pseudomonadota</taxon>
        <taxon>Alphaproteobacteria</taxon>
        <taxon>Hyphomicrobiales</taxon>
        <taxon>Chelatococcaceae</taxon>
        <taxon>Chelatococcus</taxon>
    </lineage>
</organism>
<evidence type="ECO:0000259" key="3">
    <source>
        <dbReference type="Pfam" id="PF01408"/>
    </source>
</evidence>
<dbReference type="RefSeq" id="WP_055458259.1">
    <property type="nucleotide sequence ID" value="NZ_CYHC01000002.1"/>
</dbReference>
<feature type="domain" description="GFO/IDH/MocA-like oxidoreductase" evidence="4">
    <location>
        <begin position="131"/>
        <end position="247"/>
    </location>
</feature>
<proteinExistence type="inferred from homology"/>
<comment type="similarity">
    <text evidence="1">Belongs to the Gfo/Idh/MocA family.</text>
</comment>
<dbReference type="SUPFAM" id="SSF51735">
    <property type="entry name" value="NAD(P)-binding Rossmann-fold domains"/>
    <property type="match status" value="1"/>
</dbReference>
<feature type="domain" description="Gfo/Idh/MocA-like oxidoreductase N-terminal" evidence="3">
    <location>
        <begin position="5"/>
        <end position="115"/>
    </location>
</feature>
<dbReference type="Pfam" id="PF22725">
    <property type="entry name" value="GFO_IDH_MocA_C3"/>
    <property type="match status" value="1"/>
</dbReference>
<evidence type="ECO:0000256" key="1">
    <source>
        <dbReference type="ARBA" id="ARBA00010928"/>
    </source>
</evidence>
<dbReference type="InterPro" id="IPR036291">
    <property type="entry name" value="NAD(P)-bd_dom_sf"/>
</dbReference>
<evidence type="ECO:0000313" key="5">
    <source>
        <dbReference type="EMBL" id="CUA86117.1"/>
    </source>
</evidence>
<sequence>MEPVRWGILSTARIGREKVVPAMMKSPSCKVVAVASRDLEAARAMASALGIERAYGSYEELLADPEIEAVYNPLPNHLHVPLTLAAAAAGKHVLCEKPIALDAAEARQLEAVADKVLVAEAFMIRHHPQWLAVHDMVRAGEIGELRLVNVLFSYFNVDPANIRNMPEIGGGALYDIGCYAVVSGRFLFEAEPQRVVSLLERDPTFGTDRLSSGLADFGGGRQLVFSVSTQLVPFQRVEVLGTKGRIEIRIPFNAPQGEGTRILVDSGAAHDDAAARFVAIAPCDQYTLQGEAFSRAVRGVAPLAAGIEDAVTNMRILDALYRSAKSGAWEGV</sequence>
<name>A0ABP2A3B1_9HYPH</name>
<dbReference type="Pfam" id="PF01408">
    <property type="entry name" value="GFO_IDH_MocA"/>
    <property type="match status" value="1"/>
</dbReference>
<reference evidence="5 6" key="1">
    <citation type="submission" date="2015-08" db="EMBL/GenBank/DDBJ databases">
        <authorList>
            <person name="Varghese N."/>
        </authorList>
    </citation>
    <scope>NUCLEOTIDE SEQUENCE [LARGE SCALE GENOMIC DNA]</scope>
    <source>
        <strain evidence="5 6">DSM 18167</strain>
    </source>
</reference>
<dbReference type="SUPFAM" id="SSF55347">
    <property type="entry name" value="Glyceraldehyde-3-phosphate dehydrogenase-like, C-terminal domain"/>
    <property type="match status" value="1"/>
</dbReference>
<accession>A0ABP2A3B1</accession>
<keyword evidence="2" id="KW-0560">Oxidoreductase</keyword>
<dbReference type="InterPro" id="IPR050984">
    <property type="entry name" value="Gfo/Idh/MocA_domain"/>
</dbReference>
<protein>
    <submittedName>
        <fullName evidence="5">Predicted dehydrogenase</fullName>
    </submittedName>
</protein>
<evidence type="ECO:0000256" key="2">
    <source>
        <dbReference type="ARBA" id="ARBA00023002"/>
    </source>
</evidence>
<dbReference type="InterPro" id="IPR000683">
    <property type="entry name" value="Gfo/Idh/MocA-like_OxRdtase_N"/>
</dbReference>
<dbReference type="Proteomes" id="UP000182178">
    <property type="component" value="Unassembled WGS sequence"/>
</dbReference>
<dbReference type="Gene3D" id="3.40.50.720">
    <property type="entry name" value="NAD(P)-binding Rossmann-like Domain"/>
    <property type="match status" value="1"/>
</dbReference>
<evidence type="ECO:0000259" key="4">
    <source>
        <dbReference type="Pfam" id="PF22725"/>
    </source>
</evidence>
<evidence type="ECO:0000313" key="6">
    <source>
        <dbReference type="Proteomes" id="UP000182178"/>
    </source>
</evidence>
<dbReference type="EMBL" id="CYHC01000002">
    <property type="protein sequence ID" value="CUA86117.1"/>
    <property type="molecule type" value="Genomic_DNA"/>
</dbReference>
<dbReference type="InterPro" id="IPR055170">
    <property type="entry name" value="GFO_IDH_MocA-like_dom"/>
</dbReference>
<comment type="caution">
    <text evidence="5">The sequence shown here is derived from an EMBL/GenBank/DDBJ whole genome shotgun (WGS) entry which is preliminary data.</text>
</comment>
<dbReference type="Gene3D" id="3.30.360.10">
    <property type="entry name" value="Dihydrodipicolinate Reductase, domain 2"/>
    <property type="match status" value="1"/>
</dbReference>
<dbReference type="PANTHER" id="PTHR22604:SF105">
    <property type="entry name" value="TRANS-1,2-DIHYDROBENZENE-1,2-DIOL DEHYDROGENASE"/>
    <property type="match status" value="1"/>
</dbReference>
<gene>
    <name evidence="5" type="ORF">Ga0061061_102376</name>
</gene>
<keyword evidence="6" id="KW-1185">Reference proteome</keyword>